<evidence type="ECO:0000256" key="5">
    <source>
        <dbReference type="ARBA" id="ARBA00023136"/>
    </source>
</evidence>
<feature type="signal peptide" evidence="9">
    <location>
        <begin position="1"/>
        <end position="18"/>
    </location>
</feature>
<evidence type="ECO:0000259" key="11">
    <source>
        <dbReference type="Pfam" id="PF03958"/>
    </source>
</evidence>
<dbReference type="PANTHER" id="PTHR30604:SF1">
    <property type="entry name" value="DNA UTILIZATION PROTEIN HOFQ"/>
    <property type="match status" value="1"/>
</dbReference>
<dbReference type="InterPro" id="IPR013355">
    <property type="entry name" value="Pilus_4_PilQ"/>
</dbReference>
<dbReference type="PANTHER" id="PTHR30604">
    <property type="entry name" value="PROTEIN TRANSPORT PROTEIN HOFQ"/>
    <property type="match status" value="1"/>
</dbReference>
<evidence type="ECO:0000313" key="13">
    <source>
        <dbReference type="EMBL" id="RKQ63771.1"/>
    </source>
</evidence>
<dbReference type="GO" id="GO:0009306">
    <property type="term" value="P:protein secretion"/>
    <property type="evidence" value="ECO:0007669"/>
    <property type="project" value="InterPro"/>
</dbReference>
<feature type="domain" description="NolW-like" evidence="11">
    <location>
        <begin position="330"/>
        <end position="391"/>
    </location>
</feature>
<evidence type="ECO:0000256" key="6">
    <source>
        <dbReference type="ARBA" id="ARBA00023237"/>
    </source>
</evidence>
<dbReference type="EMBL" id="RBIE01000001">
    <property type="protein sequence ID" value="RKQ63771.1"/>
    <property type="molecule type" value="Genomic_DNA"/>
</dbReference>
<feature type="chain" id="PRO_5019339907" evidence="9">
    <location>
        <begin position="19"/>
        <end position="657"/>
    </location>
</feature>
<dbReference type="Pfam" id="PF00263">
    <property type="entry name" value="Secretin"/>
    <property type="match status" value="1"/>
</dbReference>
<evidence type="ECO:0000256" key="8">
    <source>
        <dbReference type="RuleBase" id="RU004004"/>
    </source>
</evidence>
<evidence type="ECO:0000259" key="12">
    <source>
        <dbReference type="Pfam" id="PF21305"/>
    </source>
</evidence>
<sequence length="657" mass="73046">MIKRSILLALALNTLAIAGQISSVDFIYTKENFAGAPRDLLEVDVKTDGSCQIKSTKRKGKTIEVVFSNCKIPEVYSLRKRGNFVKGAILKPFNGNTLLKIDLTKPGTLKVSKEGSKVKLKVYEGNFIKPKFNVIRTIQGEEVVIELPTDSKPEFKKVGNIFFIEVPKVSFEPSKERVPANLVERIEVKNIKGKGLIELILSPKVAATQVTTKRNNLYVTLYSLRENRNLKGAVKTKDNGPKLALHFTNADVCSVVRAIAHIAKINVVFDPEVKGKVNVDFKKPVYWKEALKAILDPLNLTFVETPAYYRILPKKKLVVQEKLEPVHTYILPLSFISADEIIKELKSVIDSDPREKINYNKDTNSLILKVTESHYRQIKELISALDKPRKQVLVKAKIVQIRTRAEKDLGFTWYISGYNRLGDSTDSTYIASTYGFNTSSYTPLITPDTYMKLSNMPVFDNTLALGILNKSQTIKVELALKAMELNGDAQIISSPKVLTLNNQEASIEQGIEIPYTESTVGAGGATSYNINFKKASLILKVKPHITNDGKIILDLEVRKDSPNYDYVTVTGSNEPAINTRNVKSKVIIKNGHTVVIGGIYEKEKSKSTNGVPGLSRIPLLGWLFKNTKISISKSQLLVFITPTLVSSEGTETLGGEK</sequence>
<evidence type="ECO:0000259" key="10">
    <source>
        <dbReference type="Pfam" id="PF00263"/>
    </source>
</evidence>
<dbReference type="NCBIfam" id="TIGR02515">
    <property type="entry name" value="IV_pilus_PilQ"/>
    <property type="match status" value="1"/>
</dbReference>
<name>A0A420W8X0_9BACT</name>
<dbReference type="Pfam" id="PF21305">
    <property type="entry name" value="type_II_gspD_N0"/>
    <property type="match status" value="1"/>
</dbReference>
<dbReference type="Proteomes" id="UP000280881">
    <property type="component" value="Unassembled WGS sequence"/>
</dbReference>
<dbReference type="InterPro" id="IPR005644">
    <property type="entry name" value="NolW-like"/>
</dbReference>
<dbReference type="InterPro" id="IPR038591">
    <property type="entry name" value="NolW-like_sf"/>
</dbReference>
<reference evidence="13 14" key="1">
    <citation type="submission" date="2018-10" db="EMBL/GenBank/DDBJ databases">
        <title>Genomic Encyclopedia of Type Strains, Phase IV (KMG-IV): sequencing the most valuable type-strain genomes for metagenomic binning, comparative biology and taxonomic classification.</title>
        <authorList>
            <person name="Goeker M."/>
        </authorList>
    </citation>
    <scope>NUCLEOTIDE SEQUENCE [LARGE SCALE GENOMIC DNA]</scope>
    <source>
        <strain evidence="13 14">DSM 15521</strain>
    </source>
</reference>
<keyword evidence="14" id="KW-1185">Reference proteome</keyword>
<dbReference type="InterPro" id="IPR004846">
    <property type="entry name" value="T2SS/T3SS_dom"/>
</dbReference>
<keyword evidence="3" id="KW-0812">Transmembrane</keyword>
<gene>
    <name evidence="13" type="ORF">C7457_0652</name>
</gene>
<evidence type="ECO:0000313" key="14">
    <source>
        <dbReference type="Proteomes" id="UP000280881"/>
    </source>
</evidence>
<feature type="domain" description="Type II/III secretion system secretin-like" evidence="10">
    <location>
        <begin position="482"/>
        <end position="645"/>
    </location>
</feature>
<dbReference type="PRINTS" id="PR00811">
    <property type="entry name" value="BCTERIALGSPD"/>
</dbReference>
<evidence type="ECO:0000256" key="7">
    <source>
        <dbReference type="RuleBase" id="RU004003"/>
    </source>
</evidence>
<comment type="caution">
    <text evidence="13">The sequence shown here is derived from an EMBL/GenBank/DDBJ whole genome shotgun (WGS) entry which is preliminary data.</text>
</comment>
<evidence type="ECO:0000256" key="4">
    <source>
        <dbReference type="ARBA" id="ARBA00022729"/>
    </source>
</evidence>
<organism evidence="13 14">
    <name type="scientific">Thermovibrio guaymasensis</name>
    <dbReference type="NCBI Taxonomy" id="240167"/>
    <lineage>
        <taxon>Bacteria</taxon>
        <taxon>Pseudomonadati</taxon>
        <taxon>Aquificota</taxon>
        <taxon>Aquificia</taxon>
        <taxon>Desulfurobacteriales</taxon>
        <taxon>Desulfurobacteriaceae</taxon>
        <taxon>Thermovibrio</taxon>
    </lineage>
</organism>
<comment type="similarity">
    <text evidence="7">Belongs to the bacterial secretin family.</text>
</comment>
<keyword evidence="4 9" id="KW-0732">Signal</keyword>
<proteinExistence type="inferred from homology"/>
<dbReference type="InterPro" id="IPR001775">
    <property type="entry name" value="GspD/PilQ"/>
</dbReference>
<dbReference type="Gene3D" id="3.55.50.30">
    <property type="match status" value="1"/>
</dbReference>
<dbReference type="InterPro" id="IPR049371">
    <property type="entry name" value="GspD-like_N0"/>
</dbReference>
<dbReference type="InterPro" id="IPR051808">
    <property type="entry name" value="Type_IV_pilus_biogenesis"/>
</dbReference>
<dbReference type="RefSeq" id="WP_121170004.1">
    <property type="nucleotide sequence ID" value="NZ_RBIE01000001.1"/>
</dbReference>
<evidence type="ECO:0000256" key="1">
    <source>
        <dbReference type="ARBA" id="ARBA00004370"/>
    </source>
</evidence>
<dbReference type="Gene3D" id="3.30.1370.120">
    <property type="match status" value="1"/>
</dbReference>
<comment type="subcellular location">
    <subcellularLocation>
        <location evidence="8">Cell outer membrane</location>
    </subcellularLocation>
    <subcellularLocation>
        <location evidence="1">Membrane</location>
    </subcellularLocation>
</comment>
<dbReference type="Pfam" id="PF03958">
    <property type="entry name" value="Secretin_N"/>
    <property type="match status" value="1"/>
</dbReference>
<keyword evidence="5" id="KW-0472">Membrane</keyword>
<dbReference type="GO" id="GO:0009279">
    <property type="term" value="C:cell outer membrane"/>
    <property type="evidence" value="ECO:0007669"/>
    <property type="project" value="UniProtKB-SubCell"/>
</dbReference>
<keyword evidence="6" id="KW-0998">Cell outer membrane</keyword>
<feature type="domain" description="GspD-like N0" evidence="12">
    <location>
        <begin position="246"/>
        <end position="299"/>
    </location>
</feature>
<evidence type="ECO:0000256" key="9">
    <source>
        <dbReference type="SAM" id="SignalP"/>
    </source>
</evidence>
<dbReference type="OrthoDB" id="9779724at2"/>
<evidence type="ECO:0000256" key="2">
    <source>
        <dbReference type="ARBA" id="ARBA00022448"/>
    </source>
</evidence>
<keyword evidence="2 8" id="KW-0813">Transport</keyword>
<dbReference type="AlphaFoldDB" id="A0A420W8X0"/>
<evidence type="ECO:0000256" key="3">
    <source>
        <dbReference type="ARBA" id="ARBA00022692"/>
    </source>
</evidence>
<accession>A0A420W8X0</accession>
<protein>
    <submittedName>
        <fullName evidence="13">Type IV pilus assembly protein PilQ</fullName>
    </submittedName>
</protein>